<dbReference type="RefSeq" id="WP_013209442.1">
    <property type="nucleotide sequence ID" value="NZ_CP019911.1"/>
</dbReference>
<dbReference type="Pfam" id="PF10908">
    <property type="entry name" value="Tlde1_dom"/>
    <property type="match status" value="1"/>
</dbReference>
<proteinExistence type="predicted"/>
<protein>
    <recommendedName>
        <fullName evidence="1">Tlde1 domain-containing protein</fullName>
    </recommendedName>
</protein>
<evidence type="ECO:0000259" key="1">
    <source>
        <dbReference type="Pfam" id="PF10908"/>
    </source>
</evidence>
<evidence type="ECO:0000313" key="3">
    <source>
        <dbReference type="Proteomes" id="UP000189628"/>
    </source>
</evidence>
<gene>
    <name evidence="2" type="ORF">B0B51_14270</name>
</gene>
<dbReference type="InterPro" id="IPR021225">
    <property type="entry name" value="Tlde1_dom"/>
</dbReference>
<accession>A0A1U9VJV9</accession>
<organism evidence="2 3">
    <name type="scientific">blood disease bacterium A2-HR MARDI</name>
    <dbReference type="NCBI Taxonomy" id="1944648"/>
    <lineage>
        <taxon>Bacteria</taxon>
        <taxon>Pseudomonadati</taxon>
        <taxon>Pseudomonadota</taxon>
        <taxon>Betaproteobacteria</taxon>
        <taxon>Burkholderiales</taxon>
        <taxon>Burkholderiaceae</taxon>
        <taxon>Ralstonia</taxon>
        <taxon>Ralstonia solanacearum species complex</taxon>
    </lineage>
</organism>
<reference evidence="2 3" key="1">
    <citation type="submission" date="2017-02" db="EMBL/GenBank/DDBJ databases">
        <title>Blood Disease Bacterium A2-HR MARDI.</title>
        <authorList>
            <person name="Badrun R."/>
            <person name="Abu Bakar N."/>
            <person name="Laboh R."/>
        </authorList>
    </citation>
    <scope>NUCLEOTIDE SEQUENCE [LARGE SCALE GENOMIC DNA]</scope>
    <source>
        <strain evidence="2 3">A2-HR MARDI</strain>
    </source>
</reference>
<dbReference type="EMBL" id="CP019911">
    <property type="protein sequence ID" value="AQW31002.1"/>
    <property type="molecule type" value="Genomic_DNA"/>
</dbReference>
<name>A0A1U9VJV9_9RALS</name>
<dbReference type="Proteomes" id="UP000189628">
    <property type="component" value="Chromosome"/>
</dbReference>
<feature type="domain" description="Tlde1" evidence="1">
    <location>
        <begin position="24"/>
        <end position="149"/>
    </location>
</feature>
<evidence type="ECO:0000313" key="2">
    <source>
        <dbReference type="EMBL" id="AQW31002.1"/>
    </source>
</evidence>
<sequence length="161" mass="17775">MPVSCTYTLNNSPLSTFVCLGMGSFTAFSGMPKDRNNPTATDHPDSGPLLAGKYYIVDRESGGNLGWLYDSFRTHAYGTDRDTWFALYREDDLINDQTFVKGVKRGAFRLHPIGPARRSAGCITFTDPKQYDQLRAHLVKNGATMPVPGTTLKAYGTVEVK</sequence>
<dbReference type="AlphaFoldDB" id="A0A1U9VJV9"/>